<evidence type="ECO:0008006" key="3">
    <source>
        <dbReference type="Google" id="ProtNLM"/>
    </source>
</evidence>
<accession>A0ABT9A6B7</accession>
<evidence type="ECO:0000313" key="1">
    <source>
        <dbReference type="EMBL" id="MDO7845383.1"/>
    </source>
</evidence>
<name>A0ABT9A6B7_9BACT</name>
<dbReference type="PROSITE" id="PS51257">
    <property type="entry name" value="PROKAR_LIPOPROTEIN"/>
    <property type="match status" value="1"/>
</dbReference>
<gene>
    <name evidence="1" type="ORF">Q5H92_03370</name>
</gene>
<comment type="caution">
    <text evidence="1">The sequence shown here is derived from an EMBL/GenBank/DDBJ whole genome shotgun (WGS) entry which is preliminary data.</text>
</comment>
<keyword evidence="2" id="KW-1185">Reference proteome</keyword>
<reference evidence="1" key="1">
    <citation type="submission" date="2023-07" db="EMBL/GenBank/DDBJ databases">
        <authorList>
            <person name="Kim M.K."/>
        </authorList>
    </citation>
    <scope>NUCLEOTIDE SEQUENCE</scope>
    <source>
        <strain evidence="1">M29</strain>
    </source>
</reference>
<protein>
    <recommendedName>
        <fullName evidence="3">SH3b domain-containing protein</fullName>
    </recommendedName>
</protein>
<dbReference type="RefSeq" id="WP_305010068.1">
    <property type="nucleotide sequence ID" value="NZ_JAUQSX010000001.1"/>
</dbReference>
<organism evidence="1 2">
    <name type="scientific">Hymenobacter mellowenesis</name>
    <dbReference type="NCBI Taxonomy" id="3063995"/>
    <lineage>
        <taxon>Bacteria</taxon>
        <taxon>Pseudomonadati</taxon>
        <taxon>Bacteroidota</taxon>
        <taxon>Cytophagia</taxon>
        <taxon>Cytophagales</taxon>
        <taxon>Hymenobacteraceae</taxon>
        <taxon>Hymenobacter</taxon>
    </lineage>
</organism>
<dbReference type="EMBL" id="JAUQSX010000001">
    <property type="protein sequence ID" value="MDO7845383.1"/>
    <property type="molecule type" value="Genomic_DNA"/>
</dbReference>
<dbReference type="Proteomes" id="UP001167796">
    <property type="component" value="Unassembled WGS sequence"/>
</dbReference>
<proteinExistence type="predicted"/>
<sequence length="102" mass="11196">MKNTVLLVLASAGLFSACTSSRDELRRTAPNTVPVPHNTIVDCPVYDGMTKTSNILVQTTSGNTVQVLDTINAYFVRVRLEKAGLVQTGYMDRRCFGERGDK</sequence>
<evidence type="ECO:0000313" key="2">
    <source>
        <dbReference type="Proteomes" id="UP001167796"/>
    </source>
</evidence>